<dbReference type="GO" id="GO:0006281">
    <property type="term" value="P:DNA repair"/>
    <property type="evidence" value="ECO:0007669"/>
    <property type="project" value="TreeGrafter"/>
</dbReference>
<name>D3BMG6_HETP5</name>
<evidence type="ECO:0000313" key="2">
    <source>
        <dbReference type="EMBL" id="EFA77178.1"/>
    </source>
</evidence>
<evidence type="ECO:0000256" key="1">
    <source>
        <dbReference type="SAM" id="MobiDB-lite"/>
    </source>
</evidence>
<comment type="caution">
    <text evidence="2">The sequence shown here is derived from an EMBL/GenBank/DDBJ whole genome shotgun (WGS) entry which is preliminary data.</text>
</comment>
<reference evidence="2 3" key="1">
    <citation type="journal article" date="2011" name="Genome Res.">
        <title>Phylogeny-wide analysis of social amoeba genomes highlights ancient origins for complex intercellular communication.</title>
        <authorList>
            <person name="Heidel A.J."/>
            <person name="Lawal H.M."/>
            <person name="Felder M."/>
            <person name="Schilde C."/>
            <person name="Helps N.R."/>
            <person name="Tunggal B."/>
            <person name="Rivero F."/>
            <person name="John U."/>
            <person name="Schleicher M."/>
            <person name="Eichinger L."/>
            <person name="Platzer M."/>
            <person name="Noegel A.A."/>
            <person name="Schaap P."/>
            <person name="Gloeckner G."/>
        </authorList>
    </citation>
    <scope>NUCLEOTIDE SEQUENCE [LARGE SCALE GENOMIC DNA]</scope>
    <source>
        <strain evidence="3">ATCC 26659 / Pp 5 / PN500</strain>
    </source>
</reference>
<feature type="region of interest" description="Disordered" evidence="1">
    <location>
        <begin position="308"/>
        <end position="392"/>
    </location>
</feature>
<dbReference type="InterPro" id="IPR012340">
    <property type="entry name" value="NA-bd_OB-fold"/>
</dbReference>
<dbReference type="Gene3D" id="2.40.50.140">
    <property type="entry name" value="Nucleic acid-binding proteins"/>
    <property type="match status" value="1"/>
</dbReference>
<dbReference type="GO" id="GO:0043007">
    <property type="term" value="P:maintenance of rDNA"/>
    <property type="evidence" value="ECO:0007669"/>
    <property type="project" value="TreeGrafter"/>
</dbReference>
<organism evidence="2 3">
    <name type="scientific">Heterostelium pallidum (strain ATCC 26659 / Pp 5 / PN500)</name>
    <name type="common">Cellular slime mold</name>
    <name type="synonym">Polysphondylium pallidum</name>
    <dbReference type="NCBI Taxonomy" id="670386"/>
    <lineage>
        <taxon>Eukaryota</taxon>
        <taxon>Amoebozoa</taxon>
        <taxon>Evosea</taxon>
        <taxon>Eumycetozoa</taxon>
        <taxon>Dictyostelia</taxon>
        <taxon>Acytosteliales</taxon>
        <taxon>Acytosteliaceae</taxon>
        <taxon>Heterostelium</taxon>
    </lineage>
</organism>
<dbReference type="InParanoid" id="D3BMG6"/>
<dbReference type="PANTHER" id="PTHR33962:SF1">
    <property type="entry name" value="RECQ-MEDIATED GENOME INSTABILITY PROTEIN 2"/>
    <property type="match status" value="1"/>
</dbReference>
<feature type="region of interest" description="Disordered" evidence="1">
    <location>
        <begin position="253"/>
        <end position="294"/>
    </location>
</feature>
<dbReference type="Pfam" id="PF16100">
    <property type="entry name" value="RMI2"/>
    <property type="match status" value="1"/>
</dbReference>
<dbReference type="GO" id="GO:2000042">
    <property type="term" value="P:negative regulation of double-strand break repair via homologous recombination"/>
    <property type="evidence" value="ECO:0007669"/>
    <property type="project" value="TreeGrafter"/>
</dbReference>
<feature type="compositionally biased region" description="Low complexity" evidence="1">
    <location>
        <begin position="314"/>
        <end position="349"/>
    </location>
</feature>
<protein>
    <submittedName>
        <fullName evidence="2">Uncharacterized protein</fullName>
    </submittedName>
</protein>
<dbReference type="AlphaFoldDB" id="D3BMG6"/>
<dbReference type="PANTHER" id="PTHR33962">
    <property type="entry name" value="RECQ-MEDIATED GENOME INSTABILITY PROTEIN 2 RMI2"/>
    <property type="match status" value="1"/>
</dbReference>
<dbReference type="GeneID" id="31367853"/>
<dbReference type="OMA" id="HNDEYEE"/>
<dbReference type="InterPro" id="IPR032245">
    <property type="entry name" value="RMI2"/>
</dbReference>
<dbReference type="GO" id="GO:0033045">
    <property type="term" value="P:regulation of sister chromatid segregation"/>
    <property type="evidence" value="ECO:0007669"/>
    <property type="project" value="TreeGrafter"/>
</dbReference>
<dbReference type="EMBL" id="ADBJ01000043">
    <property type="protein sequence ID" value="EFA77178.1"/>
    <property type="molecule type" value="Genomic_DNA"/>
</dbReference>
<evidence type="ECO:0000313" key="3">
    <source>
        <dbReference type="Proteomes" id="UP000001396"/>
    </source>
</evidence>
<proteinExistence type="predicted"/>
<sequence>MGDQSLLYYKLFISQLVSASLESGSDGGAGEATGLFDDDISSNSLFRYETLSFKNVWIQGNVQLFDTDEEVSSLDANGSNDQLLKSTSSTTTNSDLTRFMLTDEENNDLSYIMVVKPASILTIDIVANQYILVAGTLVHDIDEDIRFILIEKMADLSSNAQMHKDLWKLELNHIQSKVYNISKPINNNNNNNNNNKSNNSIIKEEDDEDFQFPVDEDEEVDQDVSRIECQDESRYSFHNDEYEEVIDDIVEQQEESIDKQQQQQQQEHSDISISDNTSTYTYDDSTTTNKSTLYNSRTNDTEISEVFSFDEDSNSSTINNSSIANNTTNTNTTNNNNNENSNNTISTMNQTKDDEEFNDVFFDDDDSTNGANGGTSGGASENATGDYDDGWS</sequence>
<feature type="compositionally biased region" description="Acidic residues" evidence="1">
    <location>
        <begin position="353"/>
        <end position="367"/>
    </location>
</feature>
<dbReference type="GO" id="GO:0016607">
    <property type="term" value="C:nuclear speck"/>
    <property type="evidence" value="ECO:0007669"/>
    <property type="project" value="TreeGrafter"/>
</dbReference>
<gene>
    <name evidence="2" type="ORF">PPL_12386</name>
</gene>
<accession>D3BMG6</accession>
<keyword evidence="3" id="KW-1185">Reference proteome</keyword>
<dbReference type="RefSeq" id="XP_020429307.1">
    <property type="nucleotide sequence ID" value="XM_020583120.1"/>
</dbReference>
<feature type="compositionally biased region" description="Low complexity" evidence="1">
    <location>
        <begin position="259"/>
        <end position="292"/>
    </location>
</feature>
<dbReference type="GO" id="GO:0005829">
    <property type="term" value="C:cytosol"/>
    <property type="evidence" value="ECO:0007669"/>
    <property type="project" value="TreeGrafter"/>
</dbReference>
<dbReference type="Proteomes" id="UP000001396">
    <property type="component" value="Unassembled WGS sequence"/>
</dbReference>